<protein>
    <submittedName>
        <fullName evidence="2">Uncharacterized protein</fullName>
    </submittedName>
</protein>
<evidence type="ECO:0000313" key="3">
    <source>
        <dbReference type="Proteomes" id="UP001500979"/>
    </source>
</evidence>
<dbReference type="EMBL" id="BAAAUX010000030">
    <property type="protein sequence ID" value="GAA2816645.1"/>
    <property type="molecule type" value="Genomic_DNA"/>
</dbReference>
<organism evidence="2 3">
    <name type="scientific">Saccharopolyspora taberi</name>
    <dbReference type="NCBI Taxonomy" id="60895"/>
    <lineage>
        <taxon>Bacteria</taxon>
        <taxon>Bacillati</taxon>
        <taxon>Actinomycetota</taxon>
        <taxon>Actinomycetes</taxon>
        <taxon>Pseudonocardiales</taxon>
        <taxon>Pseudonocardiaceae</taxon>
        <taxon>Saccharopolyspora</taxon>
    </lineage>
</organism>
<dbReference type="RefSeq" id="WP_344685560.1">
    <property type="nucleotide sequence ID" value="NZ_BAAAUX010000030.1"/>
</dbReference>
<sequence>MDPRLRADEALARARARGAFVVTPDNATSPMDASTTVRIPRDVVENSDPDHTQVISQSQPMPTVPPAPQQTGWPTDDPQQQVPPNPYQAQRGPGEFGPLGSRAAQQQYPQY</sequence>
<dbReference type="Proteomes" id="UP001500979">
    <property type="component" value="Unassembled WGS sequence"/>
</dbReference>
<keyword evidence="3" id="KW-1185">Reference proteome</keyword>
<comment type="caution">
    <text evidence="2">The sequence shown here is derived from an EMBL/GenBank/DDBJ whole genome shotgun (WGS) entry which is preliminary data.</text>
</comment>
<feature type="compositionally biased region" description="Polar residues" evidence="1">
    <location>
        <begin position="69"/>
        <end position="80"/>
    </location>
</feature>
<proteinExistence type="predicted"/>
<gene>
    <name evidence="2" type="ORF">GCM10010470_60130</name>
</gene>
<evidence type="ECO:0000256" key="1">
    <source>
        <dbReference type="SAM" id="MobiDB-lite"/>
    </source>
</evidence>
<name>A0ABN3VLD7_9PSEU</name>
<reference evidence="2 3" key="1">
    <citation type="journal article" date="2019" name="Int. J. Syst. Evol. Microbiol.">
        <title>The Global Catalogue of Microorganisms (GCM) 10K type strain sequencing project: providing services to taxonomists for standard genome sequencing and annotation.</title>
        <authorList>
            <consortium name="The Broad Institute Genomics Platform"/>
            <consortium name="The Broad Institute Genome Sequencing Center for Infectious Disease"/>
            <person name="Wu L."/>
            <person name="Ma J."/>
        </authorList>
    </citation>
    <scope>NUCLEOTIDE SEQUENCE [LARGE SCALE GENOMIC DNA]</scope>
    <source>
        <strain evidence="2 3">JCM 9383</strain>
    </source>
</reference>
<evidence type="ECO:0000313" key="2">
    <source>
        <dbReference type="EMBL" id="GAA2816645.1"/>
    </source>
</evidence>
<feature type="region of interest" description="Disordered" evidence="1">
    <location>
        <begin position="43"/>
        <end position="111"/>
    </location>
</feature>
<accession>A0ABN3VLD7</accession>